<comment type="caution">
    <text evidence="4">The sequence shown here is derived from an EMBL/GenBank/DDBJ whole genome shotgun (WGS) entry which is preliminary data.</text>
</comment>
<dbReference type="Proteomes" id="UP001146120">
    <property type="component" value="Unassembled WGS sequence"/>
</dbReference>
<reference evidence="4" key="2">
    <citation type="journal article" date="2023" name="Microbiol Resour">
        <title>Decontamination and Annotation of the Draft Genome Sequence of the Oomycete Lagenidium giganteum ARSEF 373.</title>
        <authorList>
            <person name="Morgan W.R."/>
            <person name="Tartar A."/>
        </authorList>
    </citation>
    <scope>NUCLEOTIDE SEQUENCE</scope>
    <source>
        <strain evidence="4">ARSEF 373</strain>
    </source>
</reference>
<dbReference type="Gene3D" id="1.10.8.270">
    <property type="entry name" value="putative rabgap domain of human tbc1 domain family member 14 like domains"/>
    <property type="match status" value="1"/>
</dbReference>
<evidence type="ECO:0000259" key="3">
    <source>
        <dbReference type="PROSITE" id="PS50086"/>
    </source>
</evidence>
<dbReference type="SUPFAM" id="SSF48403">
    <property type="entry name" value="Ankyrin repeat"/>
    <property type="match status" value="1"/>
</dbReference>
<organism evidence="4 5">
    <name type="scientific">Lagenidium giganteum</name>
    <dbReference type="NCBI Taxonomy" id="4803"/>
    <lineage>
        <taxon>Eukaryota</taxon>
        <taxon>Sar</taxon>
        <taxon>Stramenopiles</taxon>
        <taxon>Oomycota</taxon>
        <taxon>Peronosporomycetes</taxon>
        <taxon>Pythiales</taxon>
        <taxon>Pythiaceae</taxon>
    </lineage>
</organism>
<keyword evidence="5" id="KW-1185">Reference proteome</keyword>
<feature type="repeat" description="ANK" evidence="1">
    <location>
        <begin position="421"/>
        <end position="453"/>
    </location>
</feature>
<dbReference type="AlphaFoldDB" id="A0AAV2Z7E1"/>
<dbReference type="Gene3D" id="1.10.472.80">
    <property type="entry name" value="Ypt/Rab-GAP domain of gyp1p, domain 3"/>
    <property type="match status" value="1"/>
</dbReference>
<dbReference type="InterPro" id="IPR002110">
    <property type="entry name" value="Ankyrin_rpt"/>
</dbReference>
<dbReference type="PROSITE" id="PS50297">
    <property type="entry name" value="ANK_REP_REGION"/>
    <property type="match status" value="1"/>
</dbReference>
<dbReference type="SMART" id="SM00248">
    <property type="entry name" value="ANK"/>
    <property type="match status" value="1"/>
</dbReference>
<dbReference type="InterPro" id="IPR000195">
    <property type="entry name" value="Rab-GAP-TBC_dom"/>
</dbReference>
<gene>
    <name evidence="4" type="ORF">N0F65_011348</name>
</gene>
<feature type="domain" description="Rab-GAP TBC" evidence="3">
    <location>
        <begin position="39"/>
        <end position="256"/>
    </location>
</feature>
<dbReference type="InterPro" id="IPR050302">
    <property type="entry name" value="Rab_GAP_TBC_domain"/>
</dbReference>
<feature type="region of interest" description="Disordered" evidence="2">
    <location>
        <begin position="625"/>
        <end position="652"/>
    </location>
</feature>
<dbReference type="Pfam" id="PF00566">
    <property type="entry name" value="RabGAP-TBC"/>
    <property type="match status" value="1"/>
</dbReference>
<evidence type="ECO:0000313" key="4">
    <source>
        <dbReference type="EMBL" id="DBA01592.1"/>
    </source>
</evidence>
<feature type="compositionally biased region" description="Acidic residues" evidence="2">
    <location>
        <begin position="544"/>
        <end position="555"/>
    </location>
</feature>
<keyword evidence="1" id="KW-0040">ANK repeat</keyword>
<feature type="region of interest" description="Disordered" evidence="2">
    <location>
        <begin position="537"/>
        <end position="572"/>
    </location>
</feature>
<accession>A0AAV2Z7E1</accession>
<reference evidence="4" key="1">
    <citation type="submission" date="2022-11" db="EMBL/GenBank/DDBJ databases">
        <authorList>
            <person name="Morgan W.R."/>
            <person name="Tartar A."/>
        </authorList>
    </citation>
    <scope>NUCLEOTIDE SEQUENCE</scope>
    <source>
        <strain evidence="4">ARSEF 373</strain>
    </source>
</reference>
<dbReference type="GO" id="GO:0031267">
    <property type="term" value="F:small GTPase binding"/>
    <property type="evidence" value="ECO:0007669"/>
    <property type="project" value="TreeGrafter"/>
</dbReference>
<proteinExistence type="predicted"/>
<dbReference type="SMART" id="SM00164">
    <property type="entry name" value="TBC"/>
    <property type="match status" value="1"/>
</dbReference>
<evidence type="ECO:0000256" key="2">
    <source>
        <dbReference type="SAM" id="MobiDB-lite"/>
    </source>
</evidence>
<dbReference type="PROSITE" id="PS50086">
    <property type="entry name" value="TBC_RABGAP"/>
    <property type="match status" value="1"/>
</dbReference>
<name>A0AAV2Z7E1_9STRA</name>
<dbReference type="Gene3D" id="1.25.40.20">
    <property type="entry name" value="Ankyrin repeat-containing domain"/>
    <property type="match status" value="1"/>
</dbReference>
<dbReference type="PANTHER" id="PTHR47219:SF9">
    <property type="entry name" value="GTPASE ACTIVATING PROTEIN AND CENTROSOME-ASSOCIATED, ISOFORM B"/>
    <property type="match status" value="1"/>
</dbReference>
<feature type="region of interest" description="Disordered" evidence="2">
    <location>
        <begin position="1"/>
        <end position="34"/>
    </location>
</feature>
<protein>
    <recommendedName>
        <fullName evidence="3">Rab-GAP TBC domain-containing protein</fullName>
    </recommendedName>
</protein>
<evidence type="ECO:0000256" key="1">
    <source>
        <dbReference type="PROSITE-ProRule" id="PRU00023"/>
    </source>
</evidence>
<dbReference type="Pfam" id="PF12796">
    <property type="entry name" value="Ank_2"/>
    <property type="match status" value="1"/>
</dbReference>
<dbReference type="EMBL" id="DAKRPA010000044">
    <property type="protein sequence ID" value="DBA01592.1"/>
    <property type="molecule type" value="Genomic_DNA"/>
</dbReference>
<dbReference type="PANTHER" id="PTHR47219">
    <property type="entry name" value="RAB GTPASE-ACTIVATING PROTEIN 1-LIKE"/>
    <property type="match status" value="1"/>
</dbReference>
<dbReference type="SUPFAM" id="SSF47923">
    <property type="entry name" value="Ypt/Rab-GAP domain of gyp1p"/>
    <property type="match status" value="2"/>
</dbReference>
<evidence type="ECO:0000313" key="5">
    <source>
        <dbReference type="Proteomes" id="UP001146120"/>
    </source>
</evidence>
<sequence>MYALPAPRSPSEPAQSSPARWKAGGDVASSHSTDAARDNAAALRRAGFWKNVVRQFNFTNEAERKLVISLTRGINWTTMKVLPKGFIQRHREIYHLISTPDYKRSSMIERDVTRTFSIFERSQMPAVSLESQQRALFRVLNAISEAEDGYCQGMNFIAALFLVEGIEEANAYALFLYLLKKRHLARIFQRSSTFLDDYLHHFSMMFEKELPDLYKHMHDQGFSIPMYGIEWFTTLFSLSTKLDLACAIFDLFFVGVHDIFLRMGLAILKLSEAKLMSMTFEDFLQDFKPLVRLIDPYQAVFSALTFAPNPLMHDEDTVVHVSRAHFQLSSTASAMSGNPVPPRTFELHRTLPPVLINAIINCDFKTLLQCWEELIQKRPLPSHCLVLANEILHYAVWFGQSGIGCFAIERCGADVNNNDDTDLTPLHFAVIRNQPDMVRLLLSCGADRTLLGGRWNGSLEGLTPLDTAKNWKFRDTTAARLVLEHEVCLYCNTKFDVISFSRETCRTCHVPFCKRTGTSCLTKHQCPPLLTKTHRRSTVADAESMAEDTATETLDEAGGSSDEGSDRRSSRSLSESSSFVFINSPVGVRSAPTNQLSDLNLLEESDLAVTKQGFLDKFNNWLSGFRPAPRPTPSNNGRSPPRSAGSAVEGPRLGFPDRPEWYCNASECHSVFAFFTHGSECQCCSGFFCSPHFDADLAMCVGCKKKKQLVVLSPK</sequence>
<dbReference type="InterPro" id="IPR035969">
    <property type="entry name" value="Rab-GAP_TBC_sf"/>
</dbReference>
<dbReference type="PROSITE" id="PS50088">
    <property type="entry name" value="ANK_REPEAT"/>
    <property type="match status" value="1"/>
</dbReference>
<dbReference type="GO" id="GO:0005096">
    <property type="term" value="F:GTPase activator activity"/>
    <property type="evidence" value="ECO:0007669"/>
    <property type="project" value="TreeGrafter"/>
</dbReference>
<dbReference type="InterPro" id="IPR036770">
    <property type="entry name" value="Ankyrin_rpt-contain_sf"/>
</dbReference>